<dbReference type="InterPro" id="IPR013098">
    <property type="entry name" value="Ig_I-set"/>
</dbReference>
<reference evidence="4" key="1">
    <citation type="submission" date="2022-11" db="UniProtKB">
        <authorList>
            <consortium name="WormBaseParasite"/>
        </authorList>
    </citation>
    <scope>IDENTIFICATION</scope>
</reference>
<dbReference type="PROSITE" id="PS50835">
    <property type="entry name" value="IG_LIKE"/>
    <property type="match status" value="1"/>
</dbReference>
<dbReference type="Proteomes" id="UP000887574">
    <property type="component" value="Unplaced"/>
</dbReference>
<proteinExistence type="predicted"/>
<organism evidence="3 4">
    <name type="scientific">Ditylenchus dipsaci</name>
    <dbReference type="NCBI Taxonomy" id="166011"/>
    <lineage>
        <taxon>Eukaryota</taxon>
        <taxon>Metazoa</taxon>
        <taxon>Ecdysozoa</taxon>
        <taxon>Nematoda</taxon>
        <taxon>Chromadorea</taxon>
        <taxon>Rhabditida</taxon>
        <taxon>Tylenchina</taxon>
        <taxon>Tylenchomorpha</taxon>
        <taxon>Sphaerularioidea</taxon>
        <taxon>Anguinidae</taxon>
        <taxon>Anguininae</taxon>
        <taxon>Ditylenchus</taxon>
    </lineage>
</organism>
<sequence length="139" mass="15741">MSTSQKLPRFTQLPCSVQCVLGQKVQLYTEFDGQPQPTCSWFFGAQRLTNGAQICIEHPSDSSSHLTILEVTSQHLGEYLCTVRNIYGEDLALPTYCWKLCLCVAGWFHTCTSSCSSPEQYWKKEQSKETYTIKEAIIS</sequence>
<evidence type="ECO:0000259" key="2">
    <source>
        <dbReference type="PROSITE" id="PS50835"/>
    </source>
</evidence>
<dbReference type="InterPro" id="IPR007110">
    <property type="entry name" value="Ig-like_dom"/>
</dbReference>
<dbReference type="WBParaSite" id="jg8568.2">
    <property type="protein sequence ID" value="jg8568.2"/>
    <property type="gene ID" value="jg8568"/>
</dbReference>
<dbReference type="Pfam" id="PF07679">
    <property type="entry name" value="I-set"/>
    <property type="match status" value="1"/>
</dbReference>
<feature type="domain" description="Ig-like" evidence="2">
    <location>
        <begin position="8"/>
        <end position="92"/>
    </location>
</feature>
<dbReference type="InterPro" id="IPR003598">
    <property type="entry name" value="Ig_sub2"/>
</dbReference>
<evidence type="ECO:0000313" key="3">
    <source>
        <dbReference type="Proteomes" id="UP000887574"/>
    </source>
</evidence>
<protein>
    <submittedName>
        <fullName evidence="4">Ig-like domain-containing protein</fullName>
    </submittedName>
</protein>
<keyword evidence="1" id="KW-0393">Immunoglobulin domain</keyword>
<accession>A0A915ERI9</accession>
<evidence type="ECO:0000256" key="1">
    <source>
        <dbReference type="ARBA" id="ARBA00023319"/>
    </source>
</evidence>
<keyword evidence="3" id="KW-1185">Reference proteome</keyword>
<dbReference type="AlphaFoldDB" id="A0A915ERI9"/>
<dbReference type="FunFam" id="2.60.40.10:FF:000107">
    <property type="entry name" value="Myosin, light chain kinase a"/>
    <property type="match status" value="1"/>
</dbReference>
<name>A0A915ERI9_9BILA</name>
<dbReference type="SUPFAM" id="SSF48726">
    <property type="entry name" value="Immunoglobulin"/>
    <property type="match status" value="1"/>
</dbReference>
<dbReference type="InterPro" id="IPR036179">
    <property type="entry name" value="Ig-like_dom_sf"/>
</dbReference>
<dbReference type="Gene3D" id="2.60.40.10">
    <property type="entry name" value="Immunoglobulins"/>
    <property type="match status" value="1"/>
</dbReference>
<dbReference type="InterPro" id="IPR013783">
    <property type="entry name" value="Ig-like_fold"/>
</dbReference>
<dbReference type="SMART" id="SM00408">
    <property type="entry name" value="IGc2"/>
    <property type="match status" value="1"/>
</dbReference>
<evidence type="ECO:0000313" key="4">
    <source>
        <dbReference type="WBParaSite" id="jg8568.2"/>
    </source>
</evidence>